<reference evidence="2" key="1">
    <citation type="journal article" date="2024" name="Front. Bioeng. Biotechnol.">
        <title>Genome-scale model development and genomic sequencing of the oleaginous clade Lipomyces.</title>
        <authorList>
            <person name="Czajka J.J."/>
            <person name="Han Y."/>
            <person name="Kim J."/>
            <person name="Mondo S.J."/>
            <person name="Hofstad B.A."/>
            <person name="Robles A."/>
            <person name="Haridas S."/>
            <person name="Riley R."/>
            <person name="LaButti K."/>
            <person name="Pangilinan J."/>
            <person name="Andreopoulos W."/>
            <person name="Lipzen A."/>
            <person name="Yan J."/>
            <person name="Wang M."/>
            <person name="Ng V."/>
            <person name="Grigoriev I.V."/>
            <person name="Spatafora J.W."/>
            <person name="Magnuson J.K."/>
            <person name="Baker S.E."/>
            <person name="Pomraning K.R."/>
        </authorList>
    </citation>
    <scope>NUCLEOTIDE SEQUENCE [LARGE SCALE GENOMIC DNA]</scope>
    <source>
        <strain evidence="2">CBS 7786</strain>
    </source>
</reference>
<dbReference type="EMBL" id="MU971480">
    <property type="protein sequence ID" value="KAK9234404.1"/>
    <property type="molecule type" value="Genomic_DNA"/>
</dbReference>
<organism evidence="1 2">
    <name type="scientific">Lipomyces kononenkoae</name>
    <name type="common">Yeast</name>
    <dbReference type="NCBI Taxonomy" id="34357"/>
    <lineage>
        <taxon>Eukaryota</taxon>
        <taxon>Fungi</taxon>
        <taxon>Dikarya</taxon>
        <taxon>Ascomycota</taxon>
        <taxon>Saccharomycotina</taxon>
        <taxon>Lipomycetes</taxon>
        <taxon>Lipomycetales</taxon>
        <taxon>Lipomycetaceae</taxon>
        <taxon>Lipomyces</taxon>
    </lineage>
</organism>
<evidence type="ECO:0000313" key="2">
    <source>
        <dbReference type="Proteomes" id="UP001433508"/>
    </source>
</evidence>
<evidence type="ECO:0000313" key="1">
    <source>
        <dbReference type="EMBL" id="KAK9234404.1"/>
    </source>
</evidence>
<dbReference type="Proteomes" id="UP001433508">
    <property type="component" value="Unassembled WGS sequence"/>
</dbReference>
<proteinExistence type="predicted"/>
<name>A0ACC3STH1_LIPKO</name>
<protein>
    <submittedName>
        <fullName evidence="1">Uncharacterized protein</fullName>
    </submittedName>
</protein>
<sequence>MYKAAMANPSVSEEAKEHAQQVLNEELEGGNVEISDIGKDPGNVARGLKASITNPNVSEEAKREAQRKLENM</sequence>
<keyword evidence="2" id="KW-1185">Reference proteome</keyword>
<accession>A0ACC3STH1</accession>
<comment type="caution">
    <text evidence="1">The sequence shown here is derived from an EMBL/GenBank/DDBJ whole genome shotgun (WGS) entry which is preliminary data.</text>
</comment>
<gene>
    <name evidence="1" type="ORF">V1525DRAFT_391486</name>
</gene>